<organism evidence="2 3">
    <name type="scientific">Paxillus rubicundulus Ve08.2h10</name>
    <dbReference type="NCBI Taxonomy" id="930991"/>
    <lineage>
        <taxon>Eukaryota</taxon>
        <taxon>Fungi</taxon>
        <taxon>Dikarya</taxon>
        <taxon>Basidiomycota</taxon>
        <taxon>Agaricomycotina</taxon>
        <taxon>Agaricomycetes</taxon>
        <taxon>Agaricomycetidae</taxon>
        <taxon>Boletales</taxon>
        <taxon>Paxilineae</taxon>
        <taxon>Paxillaceae</taxon>
        <taxon>Paxillus</taxon>
    </lineage>
</organism>
<dbReference type="HOGENOM" id="CLU_538723_0_0_1"/>
<protein>
    <submittedName>
        <fullName evidence="2">Uncharacterized protein</fullName>
    </submittedName>
</protein>
<feature type="compositionally biased region" description="Polar residues" evidence="1">
    <location>
        <begin position="364"/>
        <end position="382"/>
    </location>
</feature>
<keyword evidence="3" id="KW-1185">Reference proteome</keyword>
<feature type="compositionally biased region" description="Acidic residues" evidence="1">
    <location>
        <begin position="352"/>
        <end position="363"/>
    </location>
</feature>
<sequence>MANPFQLIEAYQAFTLVFQQACDQGNIATGYGVAEEEWVDGLYPECEAITVGWSKRVHEMAMPFVIWWLCAVLWTKCLDVMTCSGCKGNWCTMCQQKQCHHPTPSDNPHVANPEPTQRHAASCPPPPVLVQDILDWYTRSHSQPRITTPKLKLFHHEVVSGLHKMPPCAAKLRTSTHGFMPVNMTHAGSSCVECAVKVGMLFMTPHGLGQDGKLSDNKTPQKADLEMFCQYGMLVSEDDKQPVEFLISWIMKDINLWLCHLLPKLFEWLDACLSKPDEGSLHWVLLSLEWKGYFVLRHTTITSKELDKAKGSVGWKFTTFSVVVAPCIVIPKSAYINWDCAITRVLHGSTDPEGEASPDEADSSDNSPTAHNSSPTGLNSGSNVQIIETTATEHSNLAPQGATACTPIVIPQANSGSNNDFFFTNLIALPQHGPQITRFSIKLLLDQSDCIMCCSQDLHLGLIPQGQGQVASGEAGPSRSGTQAAMTGHRVTAVCIPGGPYRNPWN</sequence>
<evidence type="ECO:0000256" key="1">
    <source>
        <dbReference type="SAM" id="MobiDB-lite"/>
    </source>
</evidence>
<name>A0A0D0DB40_9AGAM</name>
<gene>
    <name evidence="2" type="ORF">PAXRUDRAFT_27923</name>
</gene>
<dbReference type="AlphaFoldDB" id="A0A0D0DB40"/>
<reference evidence="2 3" key="1">
    <citation type="submission" date="2014-04" db="EMBL/GenBank/DDBJ databases">
        <authorList>
            <consortium name="DOE Joint Genome Institute"/>
            <person name="Kuo A."/>
            <person name="Kohler A."/>
            <person name="Jargeat P."/>
            <person name="Nagy L.G."/>
            <person name="Floudas D."/>
            <person name="Copeland A."/>
            <person name="Barry K.W."/>
            <person name="Cichocki N."/>
            <person name="Veneault-Fourrey C."/>
            <person name="LaButti K."/>
            <person name="Lindquist E.A."/>
            <person name="Lipzen A."/>
            <person name="Lundell T."/>
            <person name="Morin E."/>
            <person name="Murat C."/>
            <person name="Sun H."/>
            <person name="Tunlid A."/>
            <person name="Henrissat B."/>
            <person name="Grigoriev I.V."/>
            <person name="Hibbett D.S."/>
            <person name="Martin F."/>
            <person name="Nordberg H.P."/>
            <person name="Cantor M.N."/>
            <person name="Hua S.X."/>
        </authorList>
    </citation>
    <scope>NUCLEOTIDE SEQUENCE [LARGE SCALE GENOMIC DNA]</scope>
    <source>
        <strain evidence="2 3">Ve08.2h10</strain>
    </source>
</reference>
<accession>A0A0D0DB40</accession>
<evidence type="ECO:0000313" key="3">
    <source>
        <dbReference type="Proteomes" id="UP000054538"/>
    </source>
</evidence>
<reference evidence="3" key="2">
    <citation type="submission" date="2015-01" db="EMBL/GenBank/DDBJ databases">
        <title>Evolutionary Origins and Diversification of the Mycorrhizal Mutualists.</title>
        <authorList>
            <consortium name="DOE Joint Genome Institute"/>
            <consortium name="Mycorrhizal Genomics Consortium"/>
            <person name="Kohler A."/>
            <person name="Kuo A."/>
            <person name="Nagy L.G."/>
            <person name="Floudas D."/>
            <person name="Copeland A."/>
            <person name="Barry K.W."/>
            <person name="Cichocki N."/>
            <person name="Veneault-Fourrey C."/>
            <person name="LaButti K."/>
            <person name="Lindquist E.A."/>
            <person name="Lipzen A."/>
            <person name="Lundell T."/>
            <person name="Morin E."/>
            <person name="Murat C."/>
            <person name="Riley R."/>
            <person name="Ohm R."/>
            <person name="Sun H."/>
            <person name="Tunlid A."/>
            <person name="Henrissat B."/>
            <person name="Grigoriev I.V."/>
            <person name="Hibbett D.S."/>
            <person name="Martin F."/>
        </authorList>
    </citation>
    <scope>NUCLEOTIDE SEQUENCE [LARGE SCALE GENOMIC DNA]</scope>
    <source>
        <strain evidence="3">Ve08.2h10</strain>
    </source>
</reference>
<feature type="region of interest" description="Disordered" evidence="1">
    <location>
        <begin position="349"/>
        <end position="382"/>
    </location>
</feature>
<dbReference type="Proteomes" id="UP000054538">
    <property type="component" value="Unassembled WGS sequence"/>
</dbReference>
<evidence type="ECO:0000313" key="2">
    <source>
        <dbReference type="EMBL" id="KIK81261.1"/>
    </source>
</evidence>
<dbReference type="EMBL" id="KN825832">
    <property type="protein sequence ID" value="KIK81261.1"/>
    <property type="molecule type" value="Genomic_DNA"/>
</dbReference>
<proteinExistence type="predicted"/>
<dbReference type="OrthoDB" id="2686491at2759"/>
<dbReference type="InParanoid" id="A0A0D0DB40"/>
<feature type="region of interest" description="Disordered" evidence="1">
    <location>
        <begin position="104"/>
        <end position="126"/>
    </location>
</feature>